<dbReference type="Pfam" id="PF03101">
    <property type="entry name" value="FAR1"/>
    <property type="match status" value="1"/>
</dbReference>
<evidence type="ECO:0000313" key="3">
    <source>
        <dbReference type="EMBL" id="KAG9234763.1"/>
    </source>
</evidence>
<feature type="domain" description="FAR1" evidence="2">
    <location>
        <begin position="136"/>
        <end position="218"/>
    </location>
</feature>
<evidence type="ECO:0000256" key="1">
    <source>
        <dbReference type="SAM" id="MobiDB-lite"/>
    </source>
</evidence>
<protein>
    <recommendedName>
        <fullName evidence="2">FAR1 domain-containing protein</fullName>
    </recommendedName>
</protein>
<dbReference type="PANTHER" id="PTHR47718">
    <property type="entry name" value="OS01G0519700 PROTEIN"/>
    <property type="match status" value="1"/>
</dbReference>
<dbReference type="InterPro" id="IPR004330">
    <property type="entry name" value="FAR1_DNA_bnd_dom"/>
</dbReference>
<organism evidence="3 4">
    <name type="scientific">Amylocarpus encephaloides</name>
    <dbReference type="NCBI Taxonomy" id="45428"/>
    <lineage>
        <taxon>Eukaryota</taxon>
        <taxon>Fungi</taxon>
        <taxon>Dikarya</taxon>
        <taxon>Ascomycota</taxon>
        <taxon>Pezizomycotina</taxon>
        <taxon>Leotiomycetes</taxon>
        <taxon>Helotiales</taxon>
        <taxon>Helotiales incertae sedis</taxon>
        <taxon>Amylocarpus</taxon>
    </lineage>
</organism>
<reference evidence="3" key="1">
    <citation type="journal article" date="2021" name="IMA Fungus">
        <title>Genomic characterization of three marine fungi, including Emericellopsis atlantica sp. nov. with signatures of a generalist lifestyle and marine biomass degradation.</title>
        <authorList>
            <person name="Hagestad O.C."/>
            <person name="Hou L."/>
            <person name="Andersen J.H."/>
            <person name="Hansen E.H."/>
            <person name="Altermark B."/>
            <person name="Li C."/>
            <person name="Kuhnert E."/>
            <person name="Cox R.J."/>
            <person name="Crous P.W."/>
            <person name="Spatafora J.W."/>
            <person name="Lail K."/>
            <person name="Amirebrahimi M."/>
            <person name="Lipzen A."/>
            <person name="Pangilinan J."/>
            <person name="Andreopoulos W."/>
            <person name="Hayes R.D."/>
            <person name="Ng V."/>
            <person name="Grigoriev I.V."/>
            <person name="Jackson S.A."/>
            <person name="Sutton T.D.S."/>
            <person name="Dobson A.D.W."/>
            <person name="Rama T."/>
        </authorList>
    </citation>
    <scope>NUCLEOTIDE SEQUENCE</scope>
    <source>
        <strain evidence="3">TRa018bII</strain>
    </source>
</reference>
<gene>
    <name evidence="3" type="ORF">BJ875DRAFT_441008</name>
</gene>
<evidence type="ECO:0000313" key="4">
    <source>
        <dbReference type="Proteomes" id="UP000824998"/>
    </source>
</evidence>
<proteinExistence type="predicted"/>
<feature type="region of interest" description="Disordered" evidence="1">
    <location>
        <begin position="57"/>
        <end position="108"/>
    </location>
</feature>
<feature type="compositionally biased region" description="Polar residues" evidence="1">
    <location>
        <begin position="57"/>
        <end position="67"/>
    </location>
</feature>
<comment type="caution">
    <text evidence="3">The sequence shown here is derived from an EMBL/GenBank/DDBJ whole genome shotgun (WGS) entry which is preliminary data.</text>
</comment>
<dbReference type="Proteomes" id="UP000824998">
    <property type="component" value="Unassembled WGS sequence"/>
</dbReference>
<accession>A0A9P8C5J5</accession>
<sequence>MPRYLNNRDLEDSLKSCVFLLQADGEPHLKFTVSGRYSYFTATLDIRELTFSMEVSPTASVSSPGSQTHHEGMEPLSPSAGAAQSPIPPPVSPTNTSNNTKMIVGSPRPDIEYDTEEAAYDSFVNWAATCWGPQEGFQPVKKNRFKKGGKKDGETYRVIWACRKEGERDGRNKDPNIHPSKARANFSRKSNCPYKVECRRTKAGRWLFHTLEEAHNHAPLNQRDLPQRRLALTTGQKLEIVAMHASGDRPGRILETLKARNGDKCLLTTKDIDNILQKARLKLLRREDLSNF</sequence>
<name>A0A9P8C5J5_9HELO</name>
<dbReference type="AlphaFoldDB" id="A0A9P8C5J5"/>
<keyword evidence="4" id="KW-1185">Reference proteome</keyword>
<dbReference type="OrthoDB" id="3356549at2759"/>
<dbReference type="EMBL" id="MU251453">
    <property type="protein sequence ID" value="KAG9234763.1"/>
    <property type="molecule type" value="Genomic_DNA"/>
</dbReference>
<evidence type="ECO:0000259" key="2">
    <source>
        <dbReference type="Pfam" id="PF03101"/>
    </source>
</evidence>